<keyword evidence="8" id="KW-1185">Reference proteome</keyword>
<dbReference type="EMBL" id="JBBNAE010000003">
    <property type="protein sequence ID" value="KAK9138522.1"/>
    <property type="molecule type" value="Genomic_DNA"/>
</dbReference>
<evidence type="ECO:0000313" key="8">
    <source>
        <dbReference type="Proteomes" id="UP001417504"/>
    </source>
</evidence>
<evidence type="ECO:0000256" key="1">
    <source>
        <dbReference type="ARBA" id="ARBA00004613"/>
    </source>
</evidence>
<comment type="subcellular location">
    <subcellularLocation>
        <location evidence="1 6">Secreted</location>
    </subcellularLocation>
</comment>
<dbReference type="PANTHER" id="PTHR31232:SF155">
    <property type="entry name" value="PLANT SELF-INCOMPATIBILITY PROTEIN S1 FAMILY"/>
    <property type="match status" value="1"/>
</dbReference>
<evidence type="ECO:0000256" key="5">
    <source>
        <dbReference type="ARBA" id="ARBA00022729"/>
    </source>
</evidence>
<dbReference type="Proteomes" id="UP001417504">
    <property type="component" value="Unassembled WGS sequence"/>
</dbReference>
<organism evidence="7 8">
    <name type="scientific">Stephania japonica</name>
    <dbReference type="NCBI Taxonomy" id="461633"/>
    <lineage>
        <taxon>Eukaryota</taxon>
        <taxon>Viridiplantae</taxon>
        <taxon>Streptophyta</taxon>
        <taxon>Embryophyta</taxon>
        <taxon>Tracheophyta</taxon>
        <taxon>Spermatophyta</taxon>
        <taxon>Magnoliopsida</taxon>
        <taxon>Ranunculales</taxon>
        <taxon>Menispermaceae</taxon>
        <taxon>Menispermoideae</taxon>
        <taxon>Cissampelideae</taxon>
        <taxon>Stephania</taxon>
    </lineage>
</organism>
<protein>
    <recommendedName>
        <fullName evidence="6">S-protein homolog</fullName>
    </recommendedName>
</protein>
<evidence type="ECO:0000313" key="7">
    <source>
        <dbReference type="EMBL" id="KAK9138522.1"/>
    </source>
</evidence>
<accession>A0AAP0JQX0</accession>
<dbReference type="Pfam" id="PF05938">
    <property type="entry name" value="Self-incomp_S1"/>
    <property type="match status" value="1"/>
</dbReference>
<dbReference type="AlphaFoldDB" id="A0AAP0JQX0"/>
<proteinExistence type="inferred from homology"/>
<dbReference type="PANTHER" id="PTHR31232">
    <property type="match status" value="1"/>
</dbReference>
<comment type="caution">
    <text evidence="7">The sequence shown here is derived from an EMBL/GenBank/DDBJ whole genome shotgun (WGS) entry which is preliminary data.</text>
</comment>
<reference evidence="7 8" key="1">
    <citation type="submission" date="2024-01" db="EMBL/GenBank/DDBJ databases">
        <title>Genome assemblies of Stephania.</title>
        <authorList>
            <person name="Yang L."/>
        </authorList>
    </citation>
    <scope>NUCLEOTIDE SEQUENCE [LARGE SCALE GENOMIC DNA]</scope>
    <source>
        <strain evidence="7">QJT</strain>
        <tissue evidence="7">Leaf</tissue>
    </source>
</reference>
<feature type="signal peptide" evidence="6">
    <location>
        <begin position="1"/>
        <end position="24"/>
    </location>
</feature>
<dbReference type="GO" id="GO:0005576">
    <property type="term" value="C:extracellular region"/>
    <property type="evidence" value="ECO:0007669"/>
    <property type="project" value="UniProtKB-SubCell"/>
</dbReference>
<feature type="chain" id="PRO_5042671383" description="S-protein homolog" evidence="6">
    <location>
        <begin position="25"/>
        <end position="143"/>
    </location>
</feature>
<evidence type="ECO:0000256" key="4">
    <source>
        <dbReference type="ARBA" id="ARBA00022525"/>
    </source>
</evidence>
<comment type="similarity">
    <text evidence="2 6">Belongs to the plant self-incompatibility (S1) protein family.</text>
</comment>
<evidence type="ECO:0000256" key="2">
    <source>
        <dbReference type="ARBA" id="ARBA00005581"/>
    </source>
</evidence>
<gene>
    <name evidence="7" type="ORF">Sjap_009116</name>
</gene>
<keyword evidence="4 6" id="KW-0964">Secreted</keyword>
<sequence length="143" mass="16580">MKRLHSLVLTSTFLLLYVTQVGFSSPFVINAPFDEITVHIRNQISPESVLYLHCRSKDDDLGVHYIYFDQEFHWHFRVNLWGTTLFWCNLSSPAPSGQPKNGSLVVFDAEHPICSEDCIYRVEFPGVCLVNQEKQTCEEIIKW</sequence>
<evidence type="ECO:0000256" key="3">
    <source>
        <dbReference type="ARBA" id="ARBA00022471"/>
    </source>
</evidence>
<evidence type="ECO:0000256" key="6">
    <source>
        <dbReference type="RuleBase" id="RU367044"/>
    </source>
</evidence>
<dbReference type="GO" id="GO:0060320">
    <property type="term" value="P:rejection of self pollen"/>
    <property type="evidence" value="ECO:0007669"/>
    <property type="project" value="UniProtKB-KW"/>
</dbReference>
<name>A0AAP0JQX0_9MAGN</name>
<keyword evidence="3 6" id="KW-0713">Self-incompatibility</keyword>
<keyword evidence="5 6" id="KW-0732">Signal</keyword>
<dbReference type="InterPro" id="IPR010264">
    <property type="entry name" value="Self-incomp_S1"/>
</dbReference>